<dbReference type="HAMAP" id="MF_03035">
    <property type="entry name" value="Clp1"/>
    <property type="match status" value="1"/>
</dbReference>
<dbReference type="InterPro" id="IPR038238">
    <property type="entry name" value="Clp1_C_sf"/>
</dbReference>
<keyword evidence="13" id="KW-0808">Transferase</keyword>
<evidence type="ECO:0000313" key="13">
    <source>
        <dbReference type="EMBL" id="WFD46275.1"/>
    </source>
</evidence>
<proteinExistence type="inferred from homology"/>
<protein>
    <recommendedName>
        <fullName evidence="3">Polynucleotide 5'-hydroxyl-kinase GRC3</fullName>
    </recommendedName>
    <alternativeName>
        <fullName evidence="2">Polynucleotide 5'-hydroxyl-kinase grc3</fullName>
    </alternativeName>
</protein>
<dbReference type="Proteomes" id="UP000818624">
    <property type="component" value="Chromosome 1"/>
</dbReference>
<keyword evidence="5 8" id="KW-0547">Nucleotide-binding</keyword>
<dbReference type="EMBL" id="CP046234">
    <property type="protein sequence ID" value="WFD46275.1"/>
    <property type="molecule type" value="Genomic_DNA"/>
</dbReference>
<evidence type="ECO:0000256" key="2">
    <source>
        <dbReference type="ARBA" id="ARBA00018706"/>
    </source>
</evidence>
<comment type="subunit">
    <text evidence="8">Component of a pre-mRNA cleavage factor complex. Interacts directly with PCF11.</text>
</comment>
<keyword evidence="4 8" id="KW-0507">mRNA processing</keyword>
<dbReference type="InterPro" id="IPR038239">
    <property type="entry name" value="Clp1_N_sf"/>
</dbReference>
<name>A0ABY8EMQ0_MALFU</name>
<evidence type="ECO:0000256" key="4">
    <source>
        <dbReference type="ARBA" id="ARBA00022664"/>
    </source>
</evidence>
<dbReference type="InterPro" id="IPR045116">
    <property type="entry name" value="Clp1/Grc3"/>
</dbReference>
<dbReference type="PANTHER" id="PTHR12755:SF6">
    <property type="entry name" value="POLYRIBONUCLEOTIDE 5'-HYDROXYL-KINASE CLP1"/>
    <property type="match status" value="1"/>
</dbReference>
<dbReference type="GO" id="GO:0051734">
    <property type="term" value="F:ATP-dependent polynucleotide 5'-hydroxyl-kinase activity"/>
    <property type="evidence" value="ECO:0007669"/>
    <property type="project" value="UniProtKB-EC"/>
</dbReference>
<organism evidence="13 14">
    <name type="scientific">Malassezia furfur</name>
    <name type="common">Pityriasis versicolor infection agent</name>
    <name type="synonym">Pityrosporum furfur</name>
    <dbReference type="NCBI Taxonomy" id="55194"/>
    <lineage>
        <taxon>Eukaryota</taxon>
        <taxon>Fungi</taxon>
        <taxon>Dikarya</taxon>
        <taxon>Basidiomycota</taxon>
        <taxon>Ustilaginomycotina</taxon>
        <taxon>Malasseziomycetes</taxon>
        <taxon>Malasseziales</taxon>
        <taxon>Malasseziaceae</taxon>
        <taxon>Malassezia</taxon>
    </lineage>
</organism>
<feature type="domain" description="Clp1 C-terminal" evidence="10">
    <location>
        <begin position="468"/>
        <end position="590"/>
    </location>
</feature>
<dbReference type="InterPro" id="IPR032319">
    <property type="entry name" value="CLP1_P"/>
</dbReference>
<dbReference type="InterPro" id="IPR027417">
    <property type="entry name" value="P-loop_NTPase"/>
</dbReference>
<keyword evidence="7 8" id="KW-0539">Nucleus</keyword>
<evidence type="ECO:0000259" key="10">
    <source>
        <dbReference type="Pfam" id="PF06807"/>
    </source>
</evidence>
<feature type="domain" description="Clp1 N-terminal" evidence="11">
    <location>
        <begin position="9"/>
        <end position="111"/>
    </location>
</feature>
<dbReference type="InterPro" id="IPR032324">
    <property type="entry name" value="Clp1_N"/>
</dbReference>
<keyword evidence="14" id="KW-1185">Reference proteome</keyword>
<evidence type="ECO:0000256" key="7">
    <source>
        <dbReference type="ARBA" id="ARBA00023242"/>
    </source>
</evidence>
<dbReference type="InterPro" id="IPR010655">
    <property type="entry name" value="Clp1_C"/>
</dbReference>
<evidence type="ECO:0000256" key="3">
    <source>
        <dbReference type="ARBA" id="ARBA00019824"/>
    </source>
</evidence>
<dbReference type="PANTHER" id="PTHR12755">
    <property type="entry name" value="CLEAVAGE/POLYADENYLATION FACTOR IA SUBUNIT CLP1P"/>
    <property type="match status" value="1"/>
</dbReference>
<feature type="compositionally biased region" description="Acidic residues" evidence="9">
    <location>
        <begin position="203"/>
        <end position="214"/>
    </location>
</feature>
<feature type="domain" description="Clp1 P-loop" evidence="12">
    <location>
        <begin position="231"/>
        <end position="428"/>
    </location>
</feature>
<evidence type="ECO:0000259" key="11">
    <source>
        <dbReference type="Pfam" id="PF16573"/>
    </source>
</evidence>
<sequence length="710" mass="76676">MEGETRRVQLPPRSEYRIELDAGEALSVRFVADPSGHYGDAEVFGAPLIGGTQERWYTFGNEAKFAISSWGGAEIELAGTASTEYMADEPSPVYTYYTNLHLNLERARIRAREQLRTDKNLVQSLKEQDVSKTEAVPSYDDPNAPPQNELYHAAGQGPRLMVVGPECAGKTSLIKFLANYAMRSPALASIEEGLEAERKAQQDEEEALSDDEDGPSARKATDGEEFSEVTGWWPMILALDPSEGAVPVPGCLSAIPLRPTPVNCLPSPSPALPYGVTPQTTGALPPTVSTAESVMPLVHWLGKQNVRENEQHTRRVVDCLAHQVEKRMIKDTRARMSGLLLDMPGVVTSDSRTRYSYIQYCARAFKLDMIVVLGHEKLNLELSKIFAADPTGSAIQIVKMPKSGGAVDVDEVYRQKLQDLQIRSYFYGMQPAIPQDVGSADGEEGTALYGGRAPLPGHAEPLGGVPTLNPYSSSIPLDLLSLFRVGQDRIAPSSALPIGAERVVSELQVVKLDPVNSSSDTSSLLHSIVALVDVPSDVELNEDGLPSEMSLLRAGVLGFIHVSEIDTNRKKMTVLSPKPGKLPTKTALIGVCIMVNESINMPELALARCMKGLRRLEVAAAHVAHVAAAHVAAAHVAAAHVVVHLALHVAVLVGVHLHVVCVRAGYVLMPFASAIPPSRPAPPPNRPAPMPPIPPPMRPPPRPPKRPPLM</sequence>
<feature type="binding site" evidence="8">
    <location>
        <position position="15"/>
    </location>
    <ligand>
        <name>ATP</name>
        <dbReference type="ChEBI" id="CHEBI:30616"/>
    </ligand>
</feature>
<keyword evidence="6 8" id="KW-0067">ATP-binding</keyword>
<evidence type="ECO:0000313" key="14">
    <source>
        <dbReference type="Proteomes" id="UP000818624"/>
    </source>
</evidence>
<feature type="region of interest" description="Disordered" evidence="9">
    <location>
        <begin position="124"/>
        <end position="151"/>
    </location>
</feature>
<evidence type="ECO:0000256" key="9">
    <source>
        <dbReference type="SAM" id="MobiDB-lite"/>
    </source>
</evidence>
<evidence type="ECO:0000256" key="1">
    <source>
        <dbReference type="ARBA" id="ARBA00004123"/>
    </source>
</evidence>
<accession>A0ABY8EMQ0</accession>
<reference evidence="13 14" key="1">
    <citation type="journal article" date="2020" name="Elife">
        <title>Loss of centromere function drives karyotype evolution in closely related Malassezia species.</title>
        <authorList>
            <person name="Sankaranarayanan S.R."/>
            <person name="Ianiri G."/>
            <person name="Coelho M.A."/>
            <person name="Reza M.H."/>
            <person name="Thimmappa B.C."/>
            <person name="Ganguly P."/>
            <person name="Vadnala R.N."/>
            <person name="Sun S."/>
            <person name="Siddharthan R."/>
            <person name="Tellgren-Roth C."/>
            <person name="Dawson T.L."/>
            <person name="Heitman J."/>
            <person name="Sanyal K."/>
        </authorList>
    </citation>
    <scope>NUCLEOTIDE SEQUENCE [LARGE SCALE GENOMIC DNA]</scope>
    <source>
        <strain evidence="13">CBS14141</strain>
    </source>
</reference>
<evidence type="ECO:0000256" key="8">
    <source>
        <dbReference type="HAMAP-Rule" id="MF_03035"/>
    </source>
</evidence>
<gene>
    <name evidence="8 13" type="primary">CLP1</name>
    <name evidence="13" type="ORF">GLX27_000909</name>
</gene>
<feature type="binding site" evidence="8">
    <location>
        <begin position="167"/>
        <end position="172"/>
    </location>
    <ligand>
        <name>ATP</name>
        <dbReference type="ChEBI" id="CHEBI:30616"/>
    </ligand>
</feature>
<evidence type="ECO:0000256" key="6">
    <source>
        <dbReference type="ARBA" id="ARBA00022840"/>
    </source>
</evidence>
<dbReference type="Gene3D" id="3.40.50.300">
    <property type="entry name" value="P-loop containing nucleotide triphosphate hydrolases"/>
    <property type="match status" value="1"/>
</dbReference>
<evidence type="ECO:0000256" key="5">
    <source>
        <dbReference type="ARBA" id="ARBA00022741"/>
    </source>
</evidence>
<dbReference type="Gene3D" id="2.60.120.1030">
    <property type="entry name" value="Clp1, DNA binding domain"/>
    <property type="match status" value="1"/>
</dbReference>
<evidence type="ECO:0000259" key="12">
    <source>
        <dbReference type="Pfam" id="PF16575"/>
    </source>
</evidence>
<dbReference type="Gene3D" id="2.40.30.330">
    <property type="entry name" value="Pre-mRNA cleavage complex subunit Clp1, C-terminal domain"/>
    <property type="match status" value="1"/>
</dbReference>
<comment type="similarity">
    <text evidence="8">Belongs to the Clp1 family. Clp1 subfamily.</text>
</comment>
<feature type="region of interest" description="Disordered" evidence="9">
    <location>
        <begin position="677"/>
        <end position="710"/>
    </location>
</feature>
<feature type="region of interest" description="Disordered" evidence="9">
    <location>
        <begin position="196"/>
        <end position="226"/>
    </location>
</feature>
<comment type="subcellular location">
    <subcellularLocation>
        <location evidence="1 8">Nucleus</location>
    </subcellularLocation>
</comment>
<feature type="binding site" evidence="8">
    <location>
        <position position="64"/>
    </location>
    <ligand>
        <name>ATP</name>
        <dbReference type="ChEBI" id="CHEBI:30616"/>
    </ligand>
</feature>
<dbReference type="Pfam" id="PF16575">
    <property type="entry name" value="CLP1_P"/>
    <property type="match status" value="1"/>
</dbReference>
<dbReference type="Pfam" id="PF06807">
    <property type="entry name" value="Clp1"/>
    <property type="match status" value="1"/>
</dbReference>
<dbReference type="InterPro" id="IPR028606">
    <property type="entry name" value="Clp1"/>
</dbReference>
<dbReference type="Pfam" id="PF16573">
    <property type="entry name" value="CLP1_N"/>
    <property type="match status" value="1"/>
</dbReference>
<comment type="function">
    <text evidence="8">Required for endonucleolytic cleavage during polyadenylation-dependent pre-mRNA 3'-end formation.</text>
</comment>